<dbReference type="InterPro" id="IPR051971">
    <property type="entry name" value="E3_ubiquitin-PDZ_ligase"/>
</dbReference>
<name>A0A1W0X8W4_HYPEX</name>
<dbReference type="AlphaFoldDB" id="A0A1W0X8W4"/>
<protein>
    <submittedName>
        <fullName evidence="3">PDZ domain-containing protein 4</fullName>
    </submittedName>
</protein>
<evidence type="ECO:0000256" key="1">
    <source>
        <dbReference type="SAM" id="MobiDB-lite"/>
    </source>
</evidence>
<dbReference type="PANTHER" id="PTHR15545:SF8">
    <property type="entry name" value="SLO-INTERACTING PROTEIN 1"/>
    <property type="match status" value="1"/>
</dbReference>
<evidence type="ECO:0000313" key="3">
    <source>
        <dbReference type="EMBL" id="OQV23985.1"/>
    </source>
</evidence>
<dbReference type="Proteomes" id="UP000192578">
    <property type="component" value="Unassembled WGS sequence"/>
</dbReference>
<evidence type="ECO:0000259" key="2">
    <source>
        <dbReference type="Pfam" id="PF00595"/>
    </source>
</evidence>
<dbReference type="Gene3D" id="2.30.42.10">
    <property type="match status" value="1"/>
</dbReference>
<dbReference type="InterPro" id="IPR036034">
    <property type="entry name" value="PDZ_sf"/>
</dbReference>
<feature type="region of interest" description="Disordered" evidence="1">
    <location>
        <begin position="378"/>
        <end position="440"/>
    </location>
</feature>
<feature type="domain" description="PDZ" evidence="2">
    <location>
        <begin position="184"/>
        <end position="223"/>
    </location>
</feature>
<organism evidence="3 4">
    <name type="scientific">Hypsibius exemplaris</name>
    <name type="common">Freshwater tardigrade</name>
    <dbReference type="NCBI Taxonomy" id="2072580"/>
    <lineage>
        <taxon>Eukaryota</taxon>
        <taxon>Metazoa</taxon>
        <taxon>Ecdysozoa</taxon>
        <taxon>Tardigrada</taxon>
        <taxon>Eutardigrada</taxon>
        <taxon>Parachela</taxon>
        <taxon>Hypsibioidea</taxon>
        <taxon>Hypsibiidae</taxon>
        <taxon>Hypsibius</taxon>
    </lineage>
</organism>
<feature type="region of interest" description="Disordered" evidence="1">
    <location>
        <begin position="553"/>
        <end position="598"/>
    </location>
</feature>
<sequence>MDFVILKVNGTDLSQASHEDAVAAFLAAQEPIFIEVLRRTRSATGDVPAASSLPSPPPNKGAPQPRSEQENRNSTESSSAKQTDPGHCCICPRCGHNSIHRQQQQQTPLSVLAQDQDGVTRRNGASFDANSFVADHHQQPQSDDGLADEVEFKVTISRATNDSPLDVICRNLESQDGGQQQRGPCVIVDQIGNEQIRRNGQLQEGDQIMQINGQTLKNAAHAAQLFADLTVRHFVILGARLQFDLEDDGDSVEELRMSLLEEYSEQQGSVIDEEAFDDSNQHEKDSGLADSCKNDDSSENDLMSPRSSKYNTTSSGGCCDEPEDNLHVREAGMQTDFDIPPPPVAHPRRDSLNSIETELFAVAMQMEHNQRMFNAIIPESSQVRPPKPPRAPRTSSLPVQQKPPPMIAPKPSESSLQRRVRSSAKTSDAAKDQRPYNPSQFGLVKMSSPEFCESSAAAPPTRQLFVPKVVEKVRSPQATLNGVAIHLPYGTSPDAVGKRNVMPLPSSRGQQGRDRDRASAACLRTVREDEEMGSNSGHSLHIYEQIQAASPVADGTGSLSRSSGAKSVSKRPVRDRLLQDRANRIHQERSGITTDDDTRSELKIGRYFSKEEKRQHLEMAAERKRRHEIEKVRLQLTNAETPAIIALSLQKQYRRQARKVDDFTTAEDLSALRNRLLIDAKSRTLGQCNVTTV</sequence>
<dbReference type="SUPFAM" id="SSF50156">
    <property type="entry name" value="PDZ domain-like"/>
    <property type="match status" value="2"/>
</dbReference>
<feature type="compositionally biased region" description="Polar residues" evidence="1">
    <location>
        <begin position="305"/>
        <end position="316"/>
    </location>
</feature>
<feature type="region of interest" description="Disordered" evidence="1">
    <location>
        <begin position="278"/>
        <end position="324"/>
    </location>
</feature>
<dbReference type="Pfam" id="PF00595">
    <property type="entry name" value="PDZ"/>
    <property type="match status" value="1"/>
</dbReference>
<dbReference type="PANTHER" id="PTHR15545">
    <property type="entry name" value="PDZ DOMAIN CONTAINING RING FINGER PROTEIN 3, 4"/>
    <property type="match status" value="1"/>
</dbReference>
<gene>
    <name evidence="3" type="ORF">BV898_02331</name>
</gene>
<evidence type="ECO:0000313" key="4">
    <source>
        <dbReference type="Proteomes" id="UP000192578"/>
    </source>
</evidence>
<proteinExistence type="predicted"/>
<comment type="caution">
    <text evidence="3">The sequence shown here is derived from an EMBL/GenBank/DDBJ whole genome shotgun (WGS) entry which is preliminary data.</text>
</comment>
<reference evidence="4" key="1">
    <citation type="submission" date="2017-01" db="EMBL/GenBank/DDBJ databases">
        <title>Comparative genomics of anhydrobiosis in the tardigrade Hypsibius dujardini.</title>
        <authorList>
            <person name="Yoshida Y."/>
            <person name="Koutsovoulos G."/>
            <person name="Laetsch D."/>
            <person name="Stevens L."/>
            <person name="Kumar S."/>
            <person name="Horikawa D."/>
            <person name="Ishino K."/>
            <person name="Komine S."/>
            <person name="Tomita M."/>
            <person name="Blaxter M."/>
            <person name="Arakawa K."/>
        </authorList>
    </citation>
    <scope>NUCLEOTIDE SEQUENCE [LARGE SCALE GENOMIC DNA]</scope>
    <source>
        <strain evidence="4">Z151</strain>
    </source>
</reference>
<dbReference type="OrthoDB" id="6270329at2759"/>
<feature type="compositionally biased region" description="Basic and acidic residues" evidence="1">
    <location>
        <begin position="572"/>
        <end position="589"/>
    </location>
</feature>
<keyword evidence="4" id="KW-1185">Reference proteome</keyword>
<dbReference type="EMBL" id="MTYJ01000009">
    <property type="protein sequence ID" value="OQV23985.1"/>
    <property type="molecule type" value="Genomic_DNA"/>
</dbReference>
<feature type="compositionally biased region" description="Polar residues" evidence="1">
    <location>
        <begin position="557"/>
        <end position="566"/>
    </location>
</feature>
<feature type="region of interest" description="Disordered" evidence="1">
    <location>
        <begin position="45"/>
        <end position="84"/>
    </location>
</feature>
<feature type="compositionally biased region" description="Basic and acidic residues" evidence="1">
    <location>
        <begin position="279"/>
        <end position="296"/>
    </location>
</feature>
<accession>A0A1W0X8W4</accession>
<dbReference type="InterPro" id="IPR001478">
    <property type="entry name" value="PDZ"/>
</dbReference>